<dbReference type="GO" id="GO:0007095">
    <property type="term" value="P:mitotic G2 DNA damage checkpoint signaling"/>
    <property type="evidence" value="ECO:0007669"/>
    <property type="project" value="TreeGrafter"/>
</dbReference>
<evidence type="ECO:0000313" key="3">
    <source>
        <dbReference type="RefSeq" id="XP_018023377.1"/>
    </source>
</evidence>
<proteinExistence type="predicted"/>
<dbReference type="GO" id="GO:0003682">
    <property type="term" value="F:chromatin binding"/>
    <property type="evidence" value="ECO:0007669"/>
    <property type="project" value="TreeGrafter"/>
</dbReference>
<feature type="domain" description="MRN complex-interacting protein N-terminal" evidence="1">
    <location>
        <begin position="7"/>
        <end position="75"/>
    </location>
</feature>
<name>A0A8B7PCH0_HYAAZ</name>
<dbReference type="KEGG" id="hazt:108679290"/>
<dbReference type="InterPro" id="IPR032739">
    <property type="entry name" value="MRNIP"/>
</dbReference>
<protein>
    <submittedName>
        <fullName evidence="3">Uncharacterized protein LOC108679290</fullName>
    </submittedName>
</protein>
<dbReference type="AlphaFoldDB" id="A0A8B7PCH0"/>
<dbReference type="InterPro" id="IPR049472">
    <property type="entry name" value="MRNIP_N"/>
</dbReference>
<organism evidence="2 3">
    <name type="scientific">Hyalella azteca</name>
    <name type="common">Amphipod</name>
    <dbReference type="NCBI Taxonomy" id="294128"/>
    <lineage>
        <taxon>Eukaryota</taxon>
        <taxon>Metazoa</taxon>
        <taxon>Ecdysozoa</taxon>
        <taxon>Arthropoda</taxon>
        <taxon>Crustacea</taxon>
        <taxon>Multicrustacea</taxon>
        <taxon>Malacostraca</taxon>
        <taxon>Eumalacostraca</taxon>
        <taxon>Peracarida</taxon>
        <taxon>Amphipoda</taxon>
        <taxon>Senticaudata</taxon>
        <taxon>Talitrida</taxon>
        <taxon>Talitroidea</taxon>
        <taxon>Hyalellidae</taxon>
        <taxon>Hyalella</taxon>
    </lineage>
</organism>
<evidence type="ECO:0000259" key="1">
    <source>
        <dbReference type="Pfam" id="PF15749"/>
    </source>
</evidence>
<gene>
    <name evidence="3" type="primary">LOC108679290</name>
</gene>
<dbReference type="PANTHER" id="PTHR15863">
    <property type="entry name" value="MRN COMPLEX-INTERACTING PROTEIN"/>
    <property type="match status" value="1"/>
</dbReference>
<evidence type="ECO:0000313" key="2">
    <source>
        <dbReference type="Proteomes" id="UP000694843"/>
    </source>
</evidence>
<dbReference type="Pfam" id="PF15749">
    <property type="entry name" value="MRNIP"/>
    <property type="match status" value="1"/>
</dbReference>
<dbReference type="RefSeq" id="XP_018023377.1">
    <property type="nucleotide sequence ID" value="XM_018167888.2"/>
</dbReference>
<dbReference type="OrthoDB" id="5960226at2759"/>
<dbReference type="Proteomes" id="UP000694843">
    <property type="component" value="Unplaced"/>
</dbReference>
<accession>A0A8B7PCH0</accession>
<keyword evidence="2" id="KW-1185">Reference proteome</keyword>
<dbReference type="GO" id="GO:0005634">
    <property type="term" value="C:nucleus"/>
    <property type="evidence" value="ECO:0007669"/>
    <property type="project" value="TreeGrafter"/>
</dbReference>
<dbReference type="GeneID" id="108679290"/>
<dbReference type="PANTHER" id="PTHR15863:SF2">
    <property type="entry name" value="MRN COMPLEX-INTERACTING PROTEIN"/>
    <property type="match status" value="1"/>
</dbReference>
<reference evidence="3" key="1">
    <citation type="submission" date="2025-08" db="UniProtKB">
        <authorList>
            <consortium name="RefSeq"/>
        </authorList>
    </citation>
    <scope>IDENTIFICATION</scope>
    <source>
        <tissue evidence="3">Whole organism</tissue>
    </source>
</reference>
<sequence length="309" mass="34958">MVQEFHVVRCCSCGTCQVHIVRKDNKFVCKICGEKQSVKKVYGKGSAKDCRVHVQKLNSYIARKDSAADLEAEAKTFAHPKDDLIECNTNGTLKNNRDFFELNVESPVVAFRSQQFATGHEVLEPFDGPAYSQLDGMDLMACGSSYDLQCTNIDDNHPRFELPSGQEWTNVESGLSFSHEAAMIYNESRSETASPLRTFHADKMENRKRFSNDCSFGTEVRVSTSSQSDEQKYECIAEPFPKKKRLEQNETFYVSSSKDKFLSMPETGSQQELLNVAAINDSATPQLNEKSKKLFSKYYDNEDLDIDSF</sequence>